<dbReference type="GO" id="GO:0007165">
    <property type="term" value="P:signal transduction"/>
    <property type="evidence" value="ECO:0007669"/>
    <property type="project" value="UniProtKB-KW"/>
</dbReference>
<evidence type="ECO:0008006" key="15">
    <source>
        <dbReference type="Google" id="ProtNLM"/>
    </source>
</evidence>
<dbReference type="InterPro" id="IPR004090">
    <property type="entry name" value="Chemotax_Me-accpt_rcpt"/>
</dbReference>
<dbReference type="SMART" id="SM00304">
    <property type="entry name" value="HAMP"/>
    <property type="match status" value="1"/>
</dbReference>
<dbReference type="RefSeq" id="WP_066667928.1">
    <property type="nucleotide sequence ID" value="NZ_LYVF01000137.1"/>
</dbReference>
<dbReference type="Gene3D" id="3.30.450.20">
    <property type="entry name" value="PAS domain"/>
    <property type="match status" value="2"/>
</dbReference>
<dbReference type="GO" id="GO:0006935">
    <property type="term" value="P:chemotaxis"/>
    <property type="evidence" value="ECO:0007669"/>
    <property type="project" value="UniProtKB-KW"/>
</dbReference>
<evidence type="ECO:0000256" key="9">
    <source>
        <dbReference type="PROSITE-ProRule" id="PRU00284"/>
    </source>
</evidence>
<dbReference type="GO" id="GO:0004888">
    <property type="term" value="F:transmembrane signaling receptor activity"/>
    <property type="evidence" value="ECO:0007669"/>
    <property type="project" value="InterPro"/>
</dbReference>
<sequence length="636" mass="69591">MKKSLQFKILAAAIVVTFLGIGVLTFYFATNLSHVYLQTMKEQQLDSSRDSAYLISQNLLPLKELVTGTAEDFKHFDLENLTEAQQYIIHEAKNRQIIGDLYFGRQGDGKFIQSNSSLKLPPGYDPRTRDWYKEASTAGNFITTAPYVDAFTGKICVTMASPVIKNDQLQGVIGIDVYLDSLQQFISRVKVGQKGYAYIFDNGGTIIAHPKSGYQGLSMANPTDEQLKKAGLSKNEFSRAFGTLRPQFQNRENGEVNYFSPTQNVSVFGYFASIPGFPWKIMYVDDSREVAAAVNATLTKSVFIGIFILVVICSLLWFITNKSLAPVKNIIGSLKSVAEGDFTSEIKITSHDEIGEIGMSLNIMLEKLRASLSQIREATSTVAASAEEISSATQQIASGSQNQASEIQQIADTTEEISNTAQKLFEHVKDMALMAGDTAESANSGQQALEANFSSIEEAGGKLKDLEKSAGRVNDILNIINEIAGQTNLLALNAAIEAARAREHGRGFSVVAEEVRKLAVRSVEATAEIAGVINEIRQNMQEALKVVENSDLLGRQAVENFKVIKRNIDELGERVKQIDQVARTQVELTANASRASQNISAATEQISATIEENSASSQELAATADQMAHSVERYKI</sequence>
<keyword evidence="5 10" id="KW-1133">Transmembrane helix</keyword>
<dbReference type="InterPro" id="IPR003660">
    <property type="entry name" value="HAMP_dom"/>
</dbReference>
<dbReference type="OrthoDB" id="13222at2"/>
<dbReference type="PANTHER" id="PTHR32089:SF112">
    <property type="entry name" value="LYSOZYME-LIKE PROTEIN-RELATED"/>
    <property type="match status" value="1"/>
</dbReference>
<evidence type="ECO:0000256" key="5">
    <source>
        <dbReference type="ARBA" id="ARBA00022989"/>
    </source>
</evidence>
<dbReference type="SUPFAM" id="SSF58104">
    <property type="entry name" value="Methyl-accepting chemotaxis protein (MCP) signaling domain"/>
    <property type="match status" value="1"/>
</dbReference>
<comment type="similarity">
    <text evidence="8">Belongs to the methyl-accepting chemotaxis (MCP) protein family.</text>
</comment>
<dbReference type="Pfam" id="PF00672">
    <property type="entry name" value="HAMP"/>
    <property type="match status" value="1"/>
</dbReference>
<evidence type="ECO:0000256" key="2">
    <source>
        <dbReference type="ARBA" id="ARBA00022475"/>
    </source>
</evidence>
<feature type="domain" description="HAMP" evidence="12">
    <location>
        <begin position="321"/>
        <end position="373"/>
    </location>
</feature>
<comment type="subcellular location">
    <subcellularLocation>
        <location evidence="1">Cell membrane</location>
        <topology evidence="1">Multi-pass membrane protein</topology>
    </subcellularLocation>
</comment>
<dbReference type="InterPro" id="IPR029151">
    <property type="entry name" value="Sensor-like_sf"/>
</dbReference>
<dbReference type="CDD" id="cd06225">
    <property type="entry name" value="HAMP"/>
    <property type="match status" value="1"/>
</dbReference>
<evidence type="ECO:0000313" key="14">
    <source>
        <dbReference type="Proteomes" id="UP000078532"/>
    </source>
</evidence>
<evidence type="ECO:0000256" key="6">
    <source>
        <dbReference type="ARBA" id="ARBA00023136"/>
    </source>
</evidence>
<dbReference type="AlphaFoldDB" id="A0A1B7LFE5"/>
<organism evidence="13 14">
    <name type="scientific">Desulfotomaculum copahuensis</name>
    <dbReference type="NCBI Taxonomy" id="1838280"/>
    <lineage>
        <taxon>Bacteria</taxon>
        <taxon>Bacillati</taxon>
        <taxon>Bacillota</taxon>
        <taxon>Clostridia</taxon>
        <taxon>Eubacteriales</taxon>
        <taxon>Desulfotomaculaceae</taxon>
        <taxon>Desulfotomaculum</taxon>
    </lineage>
</organism>
<dbReference type="PROSITE" id="PS50111">
    <property type="entry name" value="CHEMOTAXIS_TRANSDUC_2"/>
    <property type="match status" value="1"/>
</dbReference>
<dbReference type="Pfam" id="PF02743">
    <property type="entry name" value="dCache_1"/>
    <property type="match status" value="1"/>
</dbReference>
<evidence type="ECO:0000313" key="13">
    <source>
        <dbReference type="EMBL" id="OAT82360.1"/>
    </source>
</evidence>
<dbReference type="Pfam" id="PF00015">
    <property type="entry name" value="MCPsignal"/>
    <property type="match status" value="1"/>
</dbReference>
<reference evidence="13 14" key="1">
    <citation type="submission" date="2016-04" db="EMBL/GenBank/DDBJ databases">
        <authorList>
            <person name="Evans L.H."/>
            <person name="Alamgir A."/>
            <person name="Owens N."/>
            <person name="Weber N.D."/>
            <person name="Virtaneva K."/>
            <person name="Barbian K."/>
            <person name="Babar A."/>
            <person name="Rosenke K."/>
        </authorList>
    </citation>
    <scope>NUCLEOTIDE SEQUENCE [LARGE SCALE GENOMIC DNA]</scope>
    <source>
        <strain evidence="13 14">LMa1</strain>
    </source>
</reference>
<evidence type="ECO:0000256" key="4">
    <source>
        <dbReference type="ARBA" id="ARBA00022692"/>
    </source>
</evidence>
<evidence type="ECO:0000256" key="8">
    <source>
        <dbReference type="ARBA" id="ARBA00029447"/>
    </source>
</evidence>
<comment type="caution">
    <text evidence="13">The sequence shown here is derived from an EMBL/GenBank/DDBJ whole genome shotgun (WGS) entry which is preliminary data.</text>
</comment>
<keyword evidence="6 10" id="KW-0472">Membrane</keyword>
<dbReference type="PANTHER" id="PTHR32089">
    <property type="entry name" value="METHYL-ACCEPTING CHEMOTAXIS PROTEIN MCPB"/>
    <property type="match status" value="1"/>
</dbReference>
<proteinExistence type="inferred from homology"/>
<evidence type="ECO:0000259" key="11">
    <source>
        <dbReference type="PROSITE" id="PS50111"/>
    </source>
</evidence>
<dbReference type="CDD" id="cd12913">
    <property type="entry name" value="PDC1_MCP_like"/>
    <property type="match status" value="1"/>
</dbReference>
<dbReference type="STRING" id="1838280.A6M21_09465"/>
<evidence type="ECO:0000256" key="1">
    <source>
        <dbReference type="ARBA" id="ARBA00004651"/>
    </source>
</evidence>
<evidence type="ECO:0000259" key="12">
    <source>
        <dbReference type="PROSITE" id="PS50885"/>
    </source>
</evidence>
<name>A0A1B7LFE5_9FIRM</name>
<evidence type="ECO:0000256" key="7">
    <source>
        <dbReference type="ARBA" id="ARBA00023224"/>
    </source>
</evidence>
<dbReference type="PRINTS" id="PR00260">
    <property type="entry name" value="CHEMTRNSDUCR"/>
</dbReference>
<dbReference type="EMBL" id="LYVF01000137">
    <property type="protein sequence ID" value="OAT82360.1"/>
    <property type="molecule type" value="Genomic_DNA"/>
</dbReference>
<keyword evidence="14" id="KW-1185">Reference proteome</keyword>
<evidence type="ECO:0000256" key="3">
    <source>
        <dbReference type="ARBA" id="ARBA00022500"/>
    </source>
</evidence>
<feature type="transmembrane region" description="Helical" evidence="10">
    <location>
        <begin position="302"/>
        <end position="319"/>
    </location>
</feature>
<feature type="transmembrane region" description="Helical" evidence="10">
    <location>
        <begin position="7"/>
        <end position="29"/>
    </location>
</feature>
<keyword evidence="2" id="KW-1003">Cell membrane</keyword>
<dbReference type="PROSITE" id="PS50885">
    <property type="entry name" value="HAMP"/>
    <property type="match status" value="1"/>
</dbReference>
<evidence type="ECO:0000256" key="10">
    <source>
        <dbReference type="SAM" id="Phobius"/>
    </source>
</evidence>
<keyword evidence="4 10" id="KW-0812">Transmembrane</keyword>
<dbReference type="InterPro" id="IPR004089">
    <property type="entry name" value="MCPsignal_dom"/>
</dbReference>
<feature type="domain" description="Methyl-accepting transducer" evidence="11">
    <location>
        <begin position="378"/>
        <end position="621"/>
    </location>
</feature>
<protein>
    <recommendedName>
        <fullName evidence="15">Chemotaxis protein</fullName>
    </recommendedName>
</protein>
<dbReference type="SMART" id="SM00283">
    <property type="entry name" value="MA"/>
    <property type="match status" value="1"/>
</dbReference>
<dbReference type="InterPro" id="IPR033479">
    <property type="entry name" value="dCache_1"/>
</dbReference>
<dbReference type="Proteomes" id="UP000078532">
    <property type="component" value="Unassembled WGS sequence"/>
</dbReference>
<dbReference type="CDD" id="cd12912">
    <property type="entry name" value="PDC2_MCP_like"/>
    <property type="match status" value="1"/>
</dbReference>
<gene>
    <name evidence="13" type="ORF">A6M21_09465</name>
</gene>
<dbReference type="SUPFAM" id="SSF103190">
    <property type="entry name" value="Sensory domain-like"/>
    <property type="match status" value="1"/>
</dbReference>
<dbReference type="Gene3D" id="1.10.287.950">
    <property type="entry name" value="Methyl-accepting chemotaxis protein"/>
    <property type="match status" value="1"/>
</dbReference>
<keyword evidence="3" id="KW-0145">Chemotaxis</keyword>
<accession>A0A1B7LFE5</accession>
<dbReference type="GO" id="GO:0005886">
    <property type="term" value="C:plasma membrane"/>
    <property type="evidence" value="ECO:0007669"/>
    <property type="project" value="UniProtKB-SubCell"/>
</dbReference>
<keyword evidence="7 9" id="KW-0807">Transducer</keyword>